<feature type="domain" description="Peptidase S11 D-alanyl-D-alanine carboxypeptidase A N-terminal" evidence="16">
    <location>
        <begin position="30"/>
        <end position="252"/>
    </location>
</feature>
<evidence type="ECO:0000256" key="15">
    <source>
        <dbReference type="SAM" id="SignalP"/>
    </source>
</evidence>
<evidence type="ECO:0000256" key="14">
    <source>
        <dbReference type="RuleBase" id="RU004016"/>
    </source>
</evidence>
<evidence type="ECO:0000256" key="3">
    <source>
        <dbReference type="ARBA" id="ARBA00012448"/>
    </source>
</evidence>
<keyword evidence="7" id="KW-0378">Hydrolase</keyword>
<evidence type="ECO:0000256" key="5">
    <source>
        <dbReference type="ARBA" id="ARBA00022670"/>
    </source>
</evidence>
<dbReference type="InterPro" id="IPR018044">
    <property type="entry name" value="Peptidase_S11"/>
</dbReference>
<evidence type="ECO:0000313" key="19">
    <source>
        <dbReference type="Proteomes" id="UP000789845"/>
    </source>
</evidence>
<evidence type="ECO:0000256" key="12">
    <source>
        <dbReference type="PIRSR" id="PIRSR618044-1"/>
    </source>
</evidence>
<name>A0A9C7G727_9BACI</name>
<reference evidence="18" key="1">
    <citation type="submission" date="2021-10" db="EMBL/GenBank/DDBJ databases">
        <authorList>
            <person name="Criscuolo A."/>
        </authorList>
    </citation>
    <scope>NUCLEOTIDE SEQUENCE</scope>
    <source>
        <strain evidence="18">CIP111885</strain>
    </source>
</reference>
<protein>
    <recommendedName>
        <fullName evidence="3">serine-type D-Ala-D-Ala carboxypeptidase</fullName>
        <ecNumber evidence="3">3.4.16.4</ecNumber>
    </recommendedName>
</protein>
<dbReference type="Pfam" id="PF07943">
    <property type="entry name" value="PBP5_C"/>
    <property type="match status" value="1"/>
</dbReference>
<keyword evidence="10" id="KW-0961">Cell wall biogenesis/degradation</keyword>
<keyword evidence="6 15" id="KW-0732">Signal</keyword>
<evidence type="ECO:0000256" key="6">
    <source>
        <dbReference type="ARBA" id="ARBA00022729"/>
    </source>
</evidence>
<dbReference type="PRINTS" id="PR00725">
    <property type="entry name" value="DADACBPTASE1"/>
</dbReference>
<evidence type="ECO:0000259" key="16">
    <source>
        <dbReference type="Pfam" id="PF00768"/>
    </source>
</evidence>
<keyword evidence="5" id="KW-0645">Protease</keyword>
<evidence type="ECO:0000256" key="9">
    <source>
        <dbReference type="ARBA" id="ARBA00022984"/>
    </source>
</evidence>
<dbReference type="SUPFAM" id="SSF56601">
    <property type="entry name" value="beta-lactamase/transpeptidase-like"/>
    <property type="match status" value="1"/>
</dbReference>
<dbReference type="PANTHER" id="PTHR21581">
    <property type="entry name" value="D-ALANYL-D-ALANINE CARBOXYPEPTIDASE"/>
    <property type="match status" value="1"/>
</dbReference>
<gene>
    <name evidence="18" type="ORF">NEOCIP111885_00662</name>
</gene>
<keyword evidence="4" id="KW-0121">Carboxypeptidase</keyword>
<sequence length="366" mass="40194">MFSKKLICYFIILCFLVGQAPKIEASAPLPKVYGNFATVIDAKTGEVIYSKQARTKWYPASMTKIVTAMLLLDSVEKGTMLTASKQAVKQDVSNSIFLLKVGEKMNREDALKALLVMSSNDVATMIAEHIAGSEAKFSTLMNKKAKEIGVKDTNFVTPSGLHHPKHYTTTYDMALLTREALQKYPEIIKTMGTKVATVHTSLRTVKLTNRAQYFTKPHVIGGKTGYTDAARNSLVEIVKKNDVTLIGVVMKSSKLEQYKDLAAMTNYSFSLMKNVVAVKQGQEITTVKLNGTSVPLIAKTEISYKSKIDSKLPFRIKETIFPQEVLFNIEKGKQYGEVTVWKNGVKIGSAPLIAAMSLAGVAGSSD</sequence>
<dbReference type="GO" id="GO:0009002">
    <property type="term" value="F:serine-type D-Ala-D-Ala carboxypeptidase activity"/>
    <property type="evidence" value="ECO:0007669"/>
    <property type="project" value="UniProtKB-EC"/>
</dbReference>
<feature type="binding site" evidence="13">
    <location>
        <position position="223"/>
    </location>
    <ligand>
        <name>substrate</name>
    </ligand>
</feature>
<comment type="catalytic activity">
    <reaction evidence="11">
        <text>Preferential cleavage: (Ac)2-L-Lys-D-Ala-|-D-Ala. Also transpeptidation of peptidyl-alanyl moieties that are N-acyl substituents of D-alanine.</text>
        <dbReference type="EC" id="3.4.16.4"/>
    </reaction>
</comment>
<evidence type="ECO:0000256" key="11">
    <source>
        <dbReference type="ARBA" id="ARBA00034000"/>
    </source>
</evidence>
<dbReference type="Gene3D" id="2.60.410.10">
    <property type="entry name" value="D-Ala-D-Ala carboxypeptidase, C-terminal domain"/>
    <property type="match status" value="1"/>
</dbReference>
<dbReference type="InterPro" id="IPR037167">
    <property type="entry name" value="Peptidase_S11_C_sf"/>
</dbReference>
<dbReference type="InterPro" id="IPR012338">
    <property type="entry name" value="Beta-lactam/transpept-like"/>
</dbReference>
<dbReference type="InterPro" id="IPR012907">
    <property type="entry name" value="Peptidase_S11_C"/>
</dbReference>
<comment type="similarity">
    <text evidence="2 14">Belongs to the peptidase S11 family.</text>
</comment>
<feature type="chain" id="PRO_5039160010" description="serine-type D-Ala-D-Ala carboxypeptidase" evidence="15">
    <location>
        <begin position="21"/>
        <end position="366"/>
    </location>
</feature>
<evidence type="ECO:0000256" key="4">
    <source>
        <dbReference type="ARBA" id="ARBA00022645"/>
    </source>
</evidence>
<evidence type="ECO:0000256" key="2">
    <source>
        <dbReference type="ARBA" id="ARBA00007164"/>
    </source>
</evidence>
<keyword evidence="8" id="KW-0133">Cell shape</keyword>
<accession>A0A9C7G727</accession>
<dbReference type="Proteomes" id="UP000789845">
    <property type="component" value="Unassembled WGS sequence"/>
</dbReference>
<feature type="active site" description="Acyl-ester intermediate" evidence="12">
    <location>
        <position position="61"/>
    </location>
</feature>
<dbReference type="GO" id="GO:0008360">
    <property type="term" value="P:regulation of cell shape"/>
    <property type="evidence" value="ECO:0007669"/>
    <property type="project" value="UniProtKB-KW"/>
</dbReference>
<dbReference type="EC" id="3.4.16.4" evidence="3"/>
<evidence type="ECO:0000256" key="13">
    <source>
        <dbReference type="PIRSR" id="PIRSR618044-2"/>
    </source>
</evidence>
<keyword evidence="9" id="KW-0573">Peptidoglycan synthesis</keyword>
<keyword evidence="19" id="KW-1185">Reference proteome</keyword>
<dbReference type="AlphaFoldDB" id="A0A9C7G727"/>
<evidence type="ECO:0000259" key="17">
    <source>
        <dbReference type="Pfam" id="PF07943"/>
    </source>
</evidence>
<feature type="domain" description="Peptidase S11 D-Ala-D-Ala carboxypeptidase A C-terminal" evidence="17">
    <location>
        <begin position="278"/>
        <end position="355"/>
    </location>
</feature>
<evidence type="ECO:0000256" key="10">
    <source>
        <dbReference type="ARBA" id="ARBA00023316"/>
    </source>
</evidence>
<evidence type="ECO:0000313" key="18">
    <source>
        <dbReference type="EMBL" id="CAG9606974.1"/>
    </source>
</evidence>
<dbReference type="Pfam" id="PF00768">
    <property type="entry name" value="Peptidase_S11"/>
    <property type="match status" value="1"/>
</dbReference>
<feature type="signal peptide" evidence="15">
    <location>
        <begin position="1"/>
        <end position="20"/>
    </location>
</feature>
<dbReference type="InterPro" id="IPR001967">
    <property type="entry name" value="Peptidase_S11_N"/>
</dbReference>
<comment type="pathway">
    <text evidence="1">Cell wall biogenesis; peptidoglycan biosynthesis.</text>
</comment>
<dbReference type="Gene3D" id="3.40.710.10">
    <property type="entry name" value="DD-peptidase/beta-lactamase superfamily"/>
    <property type="match status" value="1"/>
</dbReference>
<dbReference type="PANTHER" id="PTHR21581:SF6">
    <property type="entry name" value="TRAFFICKING PROTEIN PARTICLE COMPLEX SUBUNIT 12"/>
    <property type="match status" value="1"/>
</dbReference>
<evidence type="ECO:0000256" key="7">
    <source>
        <dbReference type="ARBA" id="ARBA00022801"/>
    </source>
</evidence>
<dbReference type="GO" id="GO:0071555">
    <property type="term" value="P:cell wall organization"/>
    <property type="evidence" value="ECO:0007669"/>
    <property type="project" value="UniProtKB-KW"/>
</dbReference>
<dbReference type="RefSeq" id="WP_230495247.1">
    <property type="nucleotide sequence ID" value="NZ_CAKJTG010000003.1"/>
</dbReference>
<feature type="active site" description="Acyl-ester intermediate" evidence="12">
    <location>
        <position position="64"/>
    </location>
</feature>
<proteinExistence type="inferred from homology"/>
<feature type="active site" evidence="12">
    <location>
        <position position="118"/>
    </location>
</feature>
<evidence type="ECO:0000256" key="8">
    <source>
        <dbReference type="ARBA" id="ARBA00022960"/>
    </source>
</evidence>
<dbReference type="EMBL" id="CAKJTG010000003">
    <property type="protein sequence ID" value="CAG9606974.1"/>
    <property type="molecule type" value="Genomic_DNA"/>
</dbReference>
<dbReference type="GO" id="GO:0006508">
    <property type="term" value="P:proteolysis"/>
    <property type="evidence" value="ECO:0007669"/>
    <property type="project" value="UniProtKB-KW"/>
</dbReference>
<organism evidence="18 19">
    <name type="scientific">Pseudoneobacillus rhizosphaerae</name>
    <dbReference type="NCBI Taxonomy" id="2880968"/>
    <lineage>
        <taxon>Bacteria</taxon>
        <taxon>Bacillati</taxon>
        <taxon>Bacillota</taxon>
        <taxon>Bacilli</taxon>
        <taxon>Bacillales</taxon>
        <taxon>Bacillaceae</taxon>
        <taxon>Pseudoneobacillus</taxon>
    </lineage>
</organism>
<dbReference type="GO" id="GO:0009252">
    <property type="term" value="P:peptidoglycan biosynthetic process"/>
    <property type="evidence" value="ECO:0007669"/>
    <property type="project" value="UniProtKB-KW"/>
</dbReference>
<comment type="caution">
    <text evidence="18">The sequence shown here is derived from an EMBL/GenBank/DDBJ whole genome shotgun (WGS) entry which is preliminary data.</text>
</comment>
<evidence type="ECO:0000256" key="1">
    <source>
        <dbReference type="ARBA" id="ARBA00004752"/>
    </source>
</evidence>